<accession>A0A7J7JD21</accession>
<keyword evidence="5" id="KW-0732">Signal</keyword>
<feature type="chain" id="PRO_5029789740" evidence="5">
    <location>
        <begin position="20"/>
        <end position="534"/>
    </location>
</feature>
<dbReference type="FunFam" id="3.40.50.2000:FF:000050">
    <property type="entry name" value="UDP-glucuronosyltransferase"/>
    <property type="match status" value="1"/>
</dbReference>
<evidence type="ECO:0000256" key="1">
    <source>
        <dbReference type="ARBA" id="ARBA00009995"/>
    </source>
</evidence>
<keyword evidence="2" id="KW-0328">Glycosyltransferase</keyword>
<evidence type="ECO:0000256" key="4">
    <source>
        <dbReference type="SAM" id="Phobius"/>
    </source>
</evidence>
<organism evidence="6 7">
    <name type="scientific">Bugula neritina</name>
    <name type="common">Brown bryozoan</name>
    <name type="synonym">Sertularia neritina</name>
    <dbReference type="NCBI Taxonomy" id="10212"/>
    <lineage>
        <taxon>Eukaryota</taxon>
        <taxon>Metazoa</taxon>
        <taxon>Spiralia</taxon>
        <taxon>Lophotrochozoa</taxon>
        <taxon>Bryozoa</taxon>
        <taxon>Gymnolaemata</taxon>
        <taxon>Cheilostomatida</taxon>
        <taxon>Flustrina</taxon>
        <taxon>Buguloidea</taxon>
        <taxon>Bugulidae</taxon>
        <taxon>Bugula</taxon>
    </lineage>
</organism>
<dbReference type="Gene3D" id="3.40.50.2000">
    <property type="entry name" value="Glycogen Phosphorylase B"/>
    <property type="match status" value="1"/>
</dbReference>
<evidence type="ECO:0000256" key="2">
    <source>
        <dbReference type="ARBA" id="ARBA00022676"/>
    </source>
</evidence>
<keyword evidence="4" id="KW-0812">Transmembrane</keyword>
<dbReference type="InterPro" id="IPR002213">
    <property type="entry name" value="UDP_glucos_trans"/>
</dbReference>
<keyword evidence="4" id="KW-1133">Transmembrane helix</keyword>
<dbReference type="InterPro" id="IPR050271">
    <property type="entry name" value="UDP-glycosyltransferase"/>
</dbReference>
<keyword evidence="3" id="KW-0808">Transferase</keyword>
<dbReference type="PANTHER" id="PTHR48043">
    <property type="entry name" value="EG:EG0003.4 PROTEIN-RELATED"/>
    <property type="match status" value="1"/>
</dbReference>
<evidence type="ECO:0000256" key="5">
    <source>
        <dbReference type="SAM" id="SignalP"/>
    </source>
</evidence>
<dbReference type="Proteomes" id="UP000593567">
    <property type="component" value="Unassembled WGS sequence"/>
</dbReference>
<dbReference type="Pfam" id="PF00201">
    <property type="entry name" value="UDPGT"/>
    <property type="match status" value="1"/>
</dbReference>
<reference evidence="6" key="1">
    <citation type="submission" date="2020-06" db="EMBL/GenBank/DDBJ databases">
        <title>Draft genome of Bugula neritina, a colonial animal packing powerful symbionts and potential medicines.</title>
        <authorList>
            <person name="Rayko M."/>
        </authorList>
    </citation>
    <scope>NUCLEOTIDE SEQUENCE [LARGE SCALE GENOMIC DNA]</scope>
    <source>
        <strain evidence="6">Kwan_BN1</strain>
    </source>
</reference>
<name>A0A7J7JD21_BUGNE</name>
<dbReference type="CDD" id="cd03784">
    <property type="entry name" value="GT1_Gtf-like"/>
    <property type="match status" value="1"/>
</dbReference>
<feature type="signal peptide" evidence="5">
    <location>
        <begin position="1"/>
        <end position="19"/>
    </location>
</feature>
<gene>
    <name evidence="6" type="ORF">EB796_017851</name>
</gene>
<evidence type="ECO:0000313" key="6">
    <source>
        <dbReference type="EMBL" id="KAF6023823.1"/>
    </source>
</evidence>
<keyword evidence="7" id="KW-1185">Reference proteome</keyword>
<comment type="similarity">
    <text evidence="1">Belongs to the UDP-glycosyltransferase family.</text>
</comment>
<proteinExistence type="inferred from homology"/>
<evidence type="ECO:0000313" key="7">
    <source>
        <dbReference type="Proteomes" id="UP000593567"/>
    </source>
</evidence>
<evidence type="ECO:0000256" key="3">
    <source>
        <dbReference type="ARBA" id="ARBA00022679"/>
    </source>
</evidence>
<sequence length="534" mass="60114">MRCHFLLLLWSLISVSVETDLSSEKVLVISFDIVKSFHSHLMESLTLFLNTRYTVGFLCKKRQTIAQEALRSSPDIDFFEYSSPNTEDIEQITINKNRHSSLDIISKIRLLTEQSTADRLSHPHLVDYIKFSNYSLIIYNSMDYGMPALCHFLNIPCIQVISSGLGGVQNPLSLELMDQVPYTLAGFIDLNGLMKRLINTMLYVCDHMLRMYYFYPGIEHIVRRHQLIHHQETQSYWQISANTPKSTLIYSNSAIDCEIPIHKSYVRIGGAMLSNNRLSQEYQDVMDRSSSGIIVVAFGRGSLELSDSFLQLLVETFSKLNHTIIWSVGSRASAITNVSANLIVRKSIPQNALLAHPNCKLFVTHAGLGSTVEAIYNAVPVIAIPIQADQNTNAYQMTHNFQMGTYLNFHDLSHRTLQNAVSHVLTNQNYSKSAQTASLKLRACDSKTADERILEAIEEAIPSGNGVGNSKLKVSDRTQHWIKIIPTDILVLISIIIFIVVVLLSLIVKGYKRSLASLSLTALFHQSNQRKKHA</sequence>
<comment type="caution">
    <text evidence="6">The sequence shown here is derived from an EMBL/GenBank/DDBJ whole genome shotgun (WGS) entry which is preliminary data.</text>
</comment>
<dbReference type="PANTHER" id="PTHR48043:SF145">
    <property type="entry name" value="FI06409P-RELATED"/>
    <property type="match status" value="1"/>
</dbReference>
<dbReference type="EMBL" id="VXIV02002660">
    <property type="protein sequence ID" value="KAF6023823.1"/>
    <property type="molecule type" value="Genomic_DNA"/>
</dbReference>
<protein>
    <submittedName>
        <fullName evidence="6">Uncharacterized protein</fullName>
    </submittedName>
</protein>
<feature type="transmembrane region" description="Helical" evidence="4">
    <location>
        <begin position="489"/>
        <end position="508"/>
    </location>
</feature>
<keyword evidence="4" id="KW-0472">Membrane</keyword>
<dbReference type="AlphaFoldDB" id="A0A7J7JD21"/>
<dbReference type="SUPFAM" id="SSF53756">
    <property type="entry name" value="UDP-Glycosyltransferase/glycogen phosphorylase"/>
    <property type="match status" value="1"/>
</dbReference>
<dbReference type="GO" id="GO:0008194">
    <property type="term" value="F:UDP-glycosyltransferase activity"/>
    <property type="evidence" value="ECO:0007669"/>
    <property type="project" value="InterPro"/>
</dbReference>
<dbReference type="OrthoDB" id="6280089at2759"/>